<keyword evidence="4" id="KW-1185">Reference proteome</keyword>
<organism evidence="3 4">
    <name type="scientific">Desulfofustis limnaeus</name>
    <dbReference type="NCBI Taxonomy" id="2740163"/>
    <lineage>
        <taxon>Bacteria</taxon>
        <taxon>Pseudomonadati</taxon>
        <taxon>Thermodesulfobacteriota</taxon>
        <taxon>Desulfobulbia</taxon>
        <taxon>Desulfobulbales</taxon>
        <taxon>Desulfocapsaceae</taxon>
        <taxon>Desulfofustis</taxon>
    </lineage>
</organism>
<gene>
    <name evidence="3" type="ORF">DPPLL_00760</name>
</gene>
<reference evidence="3 4" key="1">
    <citation type="submission" date="2022-01" db="EMBL/GenBank/DDBJ databases">
        <title>Desulfofustis limnae sp. nov., a novel mesophilic sulfate-reducing bacterium isolated from marsh soil.</title>
        <authorList>
            <person name="Watanabe M."/>
            <person name="Takahashi A."/>
            <person name="Kojima H."/>
            <person name="Fukui M."/>
        </authorList>
    </citation>
    <scope>NUCLEOTIDE SEQUENCE [LARGE SCALE GENOMIC DNA]</scope>
    <source>
        <strain evidence="3 4">PPLL</strain>
    </source>
</reference>
<evidence type="ECO:0000256" key="1">
    <source>
        <dbReference type="ARBA" id="ARBA00008791"/>
    </source>
</evidence>
<dbReference type="InterPro" id="IPR014729">
    <property type="entry name" value="Rossmann-like_a/b/a_fold"/>
</dbReference>
<proteinExistence type="inferred from homology"/>
<evidence type="ECO:0000313" key="4">
    <source>
        <dbReference type="Proteomes" id="UP000830055"/>
    </source>
</evidence>
<dbReference type="InterPro" id="IPR006016">
    <property type="entry name" value="UspA"/>
</dbReference>
<protein>
    <recommendedName>
        <fullName evidence="2">UspA domain-containing protein</fullName>
    </recommendedName>
</protein>
<dbReference type="PANTHER" id="PTHR46268:SF6">
    <property type="entry name" value="UNIVERSAL STRESS PROTEIN UP12"/>
    <property type="match status" value="1"/>
</dbReference>
<sequence>MEKDPVWAKRIEIVRTWEDEQKKRCNDFMDRAGAHFRASGFSADTVTTKIGVQKEGIARDVVREGKNNYHVLVIGRGESGSNPQMPLGGVTSKLIAHDSLPSIWLIGGEPLSSRLLIALDSSPQAISLIEHVAAMFDCRKLDVTLFHAIRGISVSIQGMESIFPSDYAKSITEDAQTKIGPIMEKAKKRLIEAGVPADNISIKIASGVTSRASAIVEEAVQGQFGTIVCGRRGVSQVDDFSMGRVANKLTQLARSQALCIVA</sequence>
<evidence type="ECO:0000313" key="3">
    <source>
        <dbReference type="EMBL" id="BDD85711.1"/>
    </source>
</evidence>
<dbReference type="EMBL" id="AP025516">
    <property type="protein sequence ID" value="BDD85711.1"/>
    <property type="molecule type" value="Genomic_DNA"/>
</dbReference>
<name>A0ABN6LYN3_9BACT</name>
<comment type="similarity">
    <text evidence="1">Belongs to the universal stress protein A family.</text>
</comment>
<feature type="domain" description="UspA" evidence="2">
    <location>
        <begin position="114"/>
        <end position="254"/>
    </location>
</feature>
<evidence type="ECO:0000259" key="2">
    <source>
        <dbReference type="Pfam" id="PF00582"/>
    </source>
</evidence>
<dbReference type="PANTHER" id="PTHR46268">
    <property type="entry name" value="STRESS RESPONSE PROTEIN NHAX"/>
    <property type="match status" value="1"/>
</dbReference>
<dbReference type="Pfam" id="PF00582">
    <property type="entry name" value="Usp"/>
    <property type="match status" value="1"/>
</dbReference>
<dbReference type="CDD" id="cd00293">
    <property type="entry name" value="USP-like"/>
    <property type="match status" value="1"/>
</dbReference>
<dbReference type="Proteomes" id="UP000830055">
    <property type="component" value="Chromosome"/>
</dbReference>
<dbReference type="SUPFAM" id="SSF52402">
    <property type="entry name" value="Adenine nucleotide alpha hydrolases-like"/>
    <property type="match status" value="1"/>
</dbReference>
<dbReference type="Gene3D" id="3.40.50.620">
    <property type="entry name" value="HUPs"/>
    <property type="match status" value="2"/>
</dbReference>
<accession>A0ABN6LYN3</accession>